<dbReference type="PANTHER" id="PTHR42978">
    <property type="entry name" value="QUORUM-QUENCHING LACTONASE YTNP-RELATED-RELATED"/>
    <property type="match status" value="1"/>
</dbReference>
<dbReference type="InterPro" id="IPR051013">
    <property type="entry name" value="MBL_superfamily_lactonases"/>
</dbReference>
<dbReference type="Gene3D" id="3.60.15.10">
    <property type="entry name" value="Ribonuclease Z/Hydroxyacylglutathione hydrolase-like"/>
    <property type="match status" value="1"/>
</dbReference>
<dbReference type="Proteomes" id="UP000494245">
    <property type="component" value="Unassembled WGS sequence"/>
</dbReference>
<dbReference type="PANTHER" id="PTHR42978:SF7">
    <property type="entry name" value="METALLO-HYDROLASE RV2300C-RELATED"/>
    <property type="match status" value="1"/>
</dbReference>
<dbReference type="CDD" id="cd07729">
    <property type="entry name" value="AHL_lactonase_MBL-fold"/>
    <property type="match status" value="1"/>
</dbReference>
<evidence type="ECO:0000256" key="3">
    <source>
        <dbReference type="ARBA" id="ARBA00022723"/>
    </source>
</evidence>
<name>A0A6V8LUF4_9BACT</name>
<dbReference type="InterPro" id="IPR036866">
    <property type="entry name" value="RibonucZ/Hydroxyglut_hydro"/>
</dbReference>
<evidence type="ECO:0000259" key="6">
    <source>
        <dbReference type="SMART" id="SM00849"/>
    </source>
</evidence>
<evidence type="ECO:0000313" key="7">
    <source>
        <dbReference type="EMBL" id="GFK93958.1"/>
    </source>
</evidence>
<dbReference type="InterPro" id="IPR001279">
    <property type="entry name" value="Metallo-B-lactamas"/>
</dbReference>
<dbReference type="EMBL" id="BLTE01000007">
    <property type="protein sequence ID" value="GFK93958.1"/>
    <property type="molecule type" value="Genomic_DNA"/>
</dbReference>
<dbReference type="GO" id="GO:0046872">
    <property type="term" value="F:metal ion binding"/>
    <property type="evidence" value="ECO:0007669"/>
    <property type="project" value="UniProtKB-KW"/>
</dbReference>
<dbReference type="EC" id="3.1.1.81" evidence="7"/>
<keyword evidence="8" id="KW-1185">Reference proteome</keyword>
<dbReference type="GO" id="GO:0102007">
    <property type="term" value="F:acyl-L-homoserine-lactone lactonohydrolase activity"/>
    <property type="evidence" value="ECO:0007669"/>
    <property type="project" value="UniProtKB-EC"/>
</dbReference>
<dbReference type="RefSeq" id="WP_173083545.1">
    <property type="nucleotide sequence ID" value="NZ_BLTE01000007.1"/>
</dbReference>
<evidence type="ECO:0000256" key="5">
    <source>
        <dbReference type="ARBA" id="ARBA00022833"/>
    </source>
</evidence>
<reference evidence="7 8" key="2">
    <citation type="submission" date="2020-05" db="EMBL/GenBank/DDBJ databases">
        <title>Draft genome sequence of Desulfovibrio sp. strainFSS-1.</title>
        <authorList>
            <person name="Shimoshige H."/>
            <person name="Kobayashi H."/>
            <person name="Maekawa T."/>
        </authorList>
    </citation>
    <scope>NUCLEOTIDE SEQUENCE [LARGE SCALE GENOMIC DNA]</scope>
    <source>
        <strain evidence="7 8">SIID29052-01</strain>
    </source>
</reference>
<evidence type="ECO:0000256" key="2">
    <source>
        <dbReference type="ARBA" id="ARBA00007749"/>
    </source>
</evidence>
<keyword evidence="5" id="KW-0862">Zinc</keyword>
<gene>
    <name evidence="7" type="primary">ahlD</name>
    <name evidence="7" type="ORF">NNJEOMEG_01796</name>
</gene>
<dbReference type="Pfam" id="PF00753">
    <property type="entry name" value="Lactamase_B"/>
    <property type="match status" value="1"/>
</dbReference>
<evidence type="ECO:0000313" key="8">
    <source>
        <dbReference type="Proteomes" id="UP000494245"/>
    </source>
</evidence>
<comment type="caution">
    <text evidence="7">The sequence shown here is derived from an EMBL/GenBank/DDBJ whole genome shotgun (WGS) entry which is preliminary data.</text>
</comment>
<dbReference type="SUPFAM" id="SSF56281">
    <property type="entry name" value="Metallo-hydrolase/oxidoreductase"/>
    <property type="match status" value="1"/>
</dbReference>
<sequence length="249" mass="28130">MSAKYTIHPLVVGSKRFDKGFMTYQQEMGTPYVIPLYAWLVLGGEKKILVDTGELRPIVSPDREEFIGAKIETIEEGLARHGLTPEDIDIVIHTHLHRDHCENDYKFTNATFYVHEKEMEVVHDPHPLDYRYQEDFILDVEENGQIKTLSEDTEVVPGITMIHTPAHTEGSMSVLIETAKGKALITGFCCIMDNFYPAKEVKGLGMEVIPPSTCLDLKEAYDIVLKCRDMADIIIPLHEPKFAREGAIG</sequence>
<reference evidence="7 8" key="1">
    <citation type="submission" date="2020-04" db="EMBL/GenBank/DDBJ databases">
        <authorList>
            <consortium name="Desulfovibrio sp. FSS-1 genome sequencing consortium"/>
            <person name="Shimoshige H."/>
            <person name="Kobayashi H."/>
            <person name="Maekawa T."/>
        </authorList>
    </citation>
    <scope>NUCLEOTIDE SEQUENCE [LARGE SCALE GENOMIC DNA]</scope>
    <source>
        <strain evidence="7 8">SIID29052-01</strain>
    </source>
</reference>
<accession>A0A6V8LUF4</accession>
<organism evidence="7 8">
    <name type="scientific">Fundidesulfovibrio magnetotacticus</name>
    <dbReference type="NCBI Taxonomy" id="2730080"/>
    <lineage>
        <taxon>Bacteria</taxon>
        <taxon>Pseudomonadati</taxon>
        <taxon>Thermodesulfobacteriota</taxon>
        <taxon>Desulfovibrionia</taxon>
        <taxon>Desulfovibrionales</taxon>
        <taxon>Desulfovibrionaceae</taxon>
        <taxon>Fundidesulfovibrio</taxon>
    </lineage>
</organism>
<keyword evidence="4 7" id="KW-0378">Hydrolase</keyword>
<proteinExistence type="inferred from homology"/>
<feature type="domain" description="Metallo-beta-lactamase" evidence="6">
    <location>
        <begin position="35"/>
        <end position="238"/>
    </location>
</feature>
<dbReference type="SMART" id="SM00849">
    <property type="entry name" value="Lactamase_B"/>
    <property type="match status" value="1"/>
</dbReference>
<protein>
    <submittedName>
        <fullName evidence="7">N-acyl homoserine lactonase</fullName>
        <ecNumber evidence="7">3.1.1.81</ecNumber>
    </submittedName>
</protein>
<evidence type="ECO:0000256" key="4">
    <source>
        <dbReference type="ARBA" id="ARBA00022801"/>
    </source>
</evidence>
<evidence type="ECO:0000256" key="1">
    <source>
        <dbReference type="ARBA" id="ARBA00001947"/>
    </source>
</evidence>
<comment type="cofactor">
    <cofactor evidence="1">
        <name>Zn(2+)</name>
        <dbReference type="ChEBI" id="CHEBI:29105"/>
    </cofactor>
</comment>
<keyword evidence="3" id="KW-0479">Metal-binding</keyword>
<dbReference type="AlphaFoldDB" id="A0A6V8LUF4"/>
<comment type="similarity">
    <text evidence="2">Belongs to the metallo-beta-lactamase superfamily.</text>
</comment>